<protein>
    <recommendedName>
        <fullName evidence="7">Recombination protein RecR</fullName>
    </recommendedName>
</protein>
<dbReference type="RefSeq" id="WP_140781420.1">
    <property type="nucleotide sequence ID" value="NZ_VFSS01000007.1"/>
</dbReference>
<dbReference type="EMBL" id="VFSS01000007">
    <property type="protein sequence ID" value="TPE57216.1"/>
    <property type="molecule type" value="Genomic_DNA"/>
</dbReference>
<keyword evidence="10" id="KW-1185">Reference proteome</keyword>
<evidence type="ECO:0000256" key="5">
    <source>
        <dbReference type="ARBA" id="ARBA00023172"/>
    </source>
</evidence>
<dbReference type="GO" id="GO:0006310">
    <property type="term" value="P:DNA recombination"/>
    <property type="evidence" value="ECO:0007669"/>
    <property type="project" value="UniProtKB-UniRule"/>
</dbReference>
<dbReference type="Proteomes" id="UP000319776">
    <property type="component" value="Unassembled WGS sequence"/>
</dbReference>
<keyword evidence="2 7" id="KW-0227">DNA damage</keyword>
<dbReference type="InterPro" id="IPR006171">
    <property type="entry name" value="TOPRIM_dom"/>
</dbReference>
<evidence type="ECO:0000256" key="4">
    <source>
        <dbReference type="ARBA" id="ARBA00022833"/>
    </source>
</evidence>
<feature type="zinc finger region" description="C4-type" evidence="7">
    <location>
        <begin position="56"/>
        <end position="71"/>
    </location>
</feature>
<dbReference type="PANTHER" id="PTHR30446:SF0">
    <property type="entry name" value="RECOMBINATION PROTEIN RECR"/>
    <property type="match status" value="1"/>
</dbReference>
<dbReference type="InterPro" id="IPR000093">
    <property type="entry name" value="DNA_Rcmb_RecR"/>
</dbReference>
<gene>
    <name evidence="7 9" type="primary">recR</name>
    <name evidence="9" type="ORF">FJO69_02265</name>
</gene>
<evidence type="ECO:0000256" key="1">
    <source>
        <dbReference type="ARBA" id="ARBA00022723"/>
    </source>
</evidence>
<dbReference type="PROSITE" id="PS50880">
    <property type="entry name" value="TOPRIM"/>
    <property type="match status" value="1"/>
</dbReference>
<keyword evidence="3 7" id="KW-0863">Zinc-finger</keyword>
<evidence type="ECO:0000256" key="6">
    <source>
        <dbReference type="ARBA" id="ARBA00023204"/>
    </source>
</evidence>
<dbReference type="GO" id="GO:0006281">
    <property type="term" value="P:DNA repair"/>
    <property type="evidence" value="ECO:0007669"/>
    <property type="project" value="UniProtKB-UniRule"/>
</dbReference>
<dbReference type="InterPro" id="IPR023627">
    <property type="entry name" value="Rcmb_RecR"/>
</dbReference>
<evidence type="ECO:0000256" key="3">
    <source>
        <dbReference type="ARBA" id="ARBA00022771"/>
    </source>
</evidence>
<evidence type="ECO:0000256" key="2">
    <source>
        <dbReference type="ARBA" id="ARBA00022763"/>
    </source>
</evidence>
<dbReference type="Pfam" id="PF21175">
    <property type="entry name" value="RecR_C"/>
    <property type="match status" value="1"/>
</dbReference>
<dbReference type="GO" id="GO:0003677">
    <property type="term" value="F:DNA binding"/>
    <property type="evidence" value="ECO:0007669"/>
    <property type="project" value="UniProtKB-UniRule"/>
</dbReference>
<dbReference type="GO" id="GO:0008270">
    <property type="term" value="F:zinc ion binding"/>
    <property type="evidence" value="ECO:0007669"/>
    <property type="project" value="UniProtKB-KW"/>
</dbReference>
<dbReference type="Gene3D" id="3.40.1360.10">
    <property type="match status" value="1"/>
</dbReference>
<feature type="domain" description="Toprim" evidence="8">
    <location>
        <begin position="78"/>
        <end position="172"/>
    </location>
</feature>
<evidence type="ECO:0000313" key="9">
    <source>
        <dbReference type="EMBL" id="TPE57216.1"/>
    </source>
</evidence>
<dbReference type="Pfam" id="PF02132">
    <property type="entry name" value="RecR_ZnF"/>
    <property type="match status" value="1"/>
</dbReference>
<name>A0A501X9R0_9BACT</name>
<dbReference type="PANTHER" id="PTHR30446">
    <property type="entry name" value="RECOMBINATION PROTEIN RECR"/>
    <property type="match status" value="1"/>
</dbReference>
<keyword evidence="5 7" id="KW-0233">DNA recombination</keyword>
<dbReference type="Pfam" id="PF13662">
    <property type="entry name" value="Toprim_4"/>
    <property type="match status" value="1"/>
</dbReference>
<organism evidence="9 10">
    <name type="scientific">[Mycoplasma] falconis</name>
    <dbReference type="NCBI Taxonomy" id="92403"/>
    <lineage>
        <taxon>Bacteria</taxon>
        <taxon>Bacillati</taxon>
        <taxon>Mycoplasmatota</taxon>
        <taxon>Mycoplasmoidales</taxon>
        <taxon>Metamycoplasmataceae</taxon>
        <taxon>Metamycoplasma</taxon>
    </lineage>
</organism>
<reference evidence="9 10" key="1">
    <citation type="submission" date="2019-06" db="EMBL/GenBank/DDBJ databases">
        <title>Mycoplasma falconis type strain whole genome sequence.</title>
        <authorList>
            <person name="Spergser J."/>
        </authorList>
    </citation>
    <scope>NUCLEOTIDE SEQUENCE [LARGE SCALE GENOMIC DNA]</scope>
    <source>
        <strain evidence="9 10">ATCC 51372</strain>
    </source>
</reference>
<comment type="similarity">
    <text evidence="7">Belongs to the RecR family.</text>
</comment>
<keyword evidence="1 7" id="KW-0479">Metal-binding</keyword>
<dbReference type="AlphaFoldDB" id="A0A501X9R0"/>
<evidence type="ECO:0000256" key="7">
    <source>
        <dbReference type="HAMAP-Rule" id="MF_00017"/>
    </source>
</evidence>
<accession>A0A501X9R0</accession>
<sequence>MNLDKYQKAADLLKKIPSISKKQINKILMHTIDSSKEDITALFEALLELKENVKKCQICNYLNDKDVCDICASKIRERKLLIVETSNDVEKFENLDAYNGYYFVLEGIHTIKGINLKVEANIEKILNNLDKYKEITLALSSTLEGQTTSQYIYRKLRDLKFDNVYQLSMGIPYGIAVEYVDPITLKQSLINKNKF</sequence>
<keyword evidence="6 7" id="KW-0234">DNA repair</keyword>
<keyword evidence="4 7" id="KW-0862">Zinc</keyword>
<dbReference type="SMART" id="SM00493">
    <property type="entry name" value="TOPRIM"/>
    <property type="match status" value="1"/>
</dbReference>
<dbReference type="HAMAP" id="MF_00017">
    <property type="entry name" value="RecR"/>
    <property type="match status" value="1"/>
</dbReference>
<proteinExistence type="inferred from homology"/>
<dbReference type="SUPFAM" id="SSF111304">
    <property type="entry name" value="Recombination protein RecR"/>
    <property type="match status" value="1"/>
</dbReference>
<evidence type="ECO:0000313" key="10">
    <source>
        <dbReference type="Proteomes" id="UP000319776"/>
    </source>
</evidence>
<comment type="function">
    <text evidence="7">May play a role in DNA repair. It seems to be involved in an RecBC-independent recombinational process of DNA repair. It may act with RecF and RecO.</text>
</comment>
<comment type="caution">
    <text evidence="9">The sequence shown here is derived from an EMBL/GenBank/DDBJ whole genome shotgun (WGS) entry which is preliminary data.</text>
</comment>
<dbReference type="OrthoDB" id="9802672at2"/>
<dbReference type="Gene3D" id="1.10.8.420">
    <property type="entry name" value="RecR Domain 1"/>
    <property type="match status" value="1"/>
</dbReference>
<dbReference type="InterPro" id="IPR015967">
    <property type="entry name" value="Rcmb_RecR_Znf"/>
</dbReference>
<evidence type="ECO:0000259" key="8">
    <source>
        <dbReference type="PROSITE" id="PS50880"/>
    </source>
</evidence>